<evidence type="ECO:0000256" key="2">
    <source>
        <dbReference type="ARBA" id="ARBA00013831"/>
    </source>
</evidence>
<dbReference type="Pfam" id="PF01323">
    <property type="entry name" value="DSBA"/>
    <property type="match status" value="1"/>
</dbReference>
<evidence type="ECO:0000256" key="3">
    <source>
        <dbReference type="ARBA" id="ARBA00022729"/>
    </source>
</evidence>
<organism evidence="7">
    <name type="scientific">hydrothermal vent metagenome</name>
    <dbReference type="NCBI Taxonomy" id="652676"/>
    <lineage>
        <taxon>unclassified sequences</taxon>
        <taxon>metagenomes</taxon>
        <taxon>ecological metagenomes</taxon>
    </lineage>
</organism>
<dbReference type="SUPFAM" id="SSF52833">
    <property type="entry name" value="Thioredoxin-like"/>
    <property type="match status" value="1"/>
</dbReference>
<dbReference type="Gene3D" id="3.40.30.10">
    <property type="entry name" value="Glutaredoxin"/>
    <property type="match status" value="1"/>
</dbReference>
<protein>
    <recommendedName>
        <fullName evidence="2">Thiol:disulfide interchange protein DsbA</fullName>
    </recommendedName>
</protein>
<dbReference type="InterPro" id="IPR001853">
    <property type="entry name" value="DSBA-like_thioredoxin_dom"/>
</dbReference>
<evidence type="ECO:0000256" key="4">
    <source>
        <dbReference type="ARBA" id="ARBA00023157"/>
    </source>
</evidence>
<dbReference type="EMBL" id="FPHJ01000055">
    <property type="protein sequence ID" value="SFV67120.1"/>
    <property type="molecule type" value="Genomic_DNA"/>
</dbReference>
<evidence type="ECO:0000313" key="7">
    <source>
        <dbReference type="EMBL" id="SFV67120.1"/>
    </source>
</evidence>
<dbReference type="PANTHER" id="PTHR35891">
    <property type="entry name" value="THIOL:DISULFIDE INTERCHANGE PROTEIN DSBA"/>
    <property type="match status" value="1"/>
</dbReference>
<reference evidence="7" key="1">
    <citation type="submission" date="2016-10" db="EMBL/GenBank/DDBJ databases">
        <authorList>
            <person name="de Groot N.N."/>
        </authorList>
    </citation>
    <scope>NUCLEOTIDE SEQUENCE</scope>
</reference>
<gene>
    <name evidence="7" type="ORF">MNB_SUP05-5-880</name>
</gene>
<comment type="similarity">
    <text evidence="1">Belongs to the thioredoxin family. DsbA subfamily.</text>
</comment>
<evidence type="ECO:0000256" key="1">
    <source>
        <dbReference type="ARBA" id="ARBA00005791"/>
    </source>
</evidence>
<evidence type="ECO:0000256" key="5">
    <source>
        <dbReference type="ARBA" id="ARBA00023284"/>
    </source>
</evidence>
<dbReference type="InterPro" id="IPR036249">
    <property type="entry name" value="Thioredoxin-like_sf"/>
</dbReference>
<proteinExistence type="inferred from homology"/>
<name>A0A1W1CMK5_9ZZZZ</name>
<feature type="domain" description="DSBA-like thioredoxin" evidence="6">
    <location>
        <begin position="88"/>
        <end position="182"/>
    </location>
</feature>
<keyword evidence="3" id="KW-0732">Signal</keyword>
<evidence type="ECO:0000259" key="6">
    <source>
        <dbReference type="Pfam" id="PF01323"/>
    </source>
</evidence>
<dbReference type="InterPro" id="IPR023205">
    <property type="entry name" value="DsbA/DsbL"/>
</dbReference>
<dbReference type="PIRSF" id="PIRSF001488">
    <property type="entry name" value="Tdi_protein"/>
    <property type="match status" value="1"/>
</dbReference>
<sequence>MKKILLLIALFSFNIFAFDEGIDYTVLDKPVKTQNINKIEVKEMFWYYCPHCFSLEPYLKKWLKTIDSTKIDFIQQPAVPSSRWENGAIFFFVLEKLNILDELHTPLFEAIHIHKLKLNSKKSFINWVLKASNNKNITKEKIEKIFKSFSIKNKLNQARKYSKDYQLSGVPAVIVNGKYLTSVSQAGGYKQLFKLIDFLIKKEQNNQ</sequence>
<keyword evidence="4" id="KW-1015">Disulfide bond</keyword>
<dbReference type="PANTHER" id="PTHR35891:SF2">
    <property type="entry name" value="THIOL:DISULFIDE INTERCHANGE PROTEIN DSBA"/>
    <property type="match status" value="1"/>
</dbReference>
<dbReference type="GO" id="GO:0016491">
    <property type="term" value="F:oxidoreductase activity"/>
    <property type="evidence" value="ECO:0007669"/>
    <property type="project" value="InterPro"/>
</dbReference>
<accession>A0A1W1CMK5</accession>
<dbReference type="InterPro" id="IPR050824">
    <property type="entry name" value="Thiol_disulfide_DsbA"/>
</dbReference>
<dbReference type="CDD" id="cd03019">
    <property type="entry name" value="DsbA_DsbA"/>
    <property type="match status" value="1"/>
</dbReference>
<keyword evidence="5" id="KW-0676">Redox-active center</keyword>
<dbReference type="AlphaFoldDB" id="A0A1W1CMK5"/>